<dbReference type="Proteomes" id="UP000536509">
    <property type="component" value="Unassembled WGS sequence"/>
</dbReference>
<dbReference type="AlphaFoldDB" id="A0A7Y3R7P8"/>
<proteinExistence type="predicted"/>
<sequence>MKLVNPYLLAVIIGLAIPFIPEMEPFPIILGIIYFICGSLFAFVWPKPSWRWAIWITGPMTVLLLLSVLFAGQVDVFLKKDLPLLLLAITTTGLGSFLFAGLKNKRTTEIKK</sequence>
<gene>
    <name evidence="2" type="ORF">HKT18_04405</name>
</gene>
<evidence type="ECO:0000313" key="3">
    <source>
        <dbReference type="Proteomes" id="UP000536509"/>
    </source>
</evidence>
<keyword evidence="1" id="KW-1133">Transmembrane helix</keyword>
<dbReference type="RefSeq" id="WP_171221668.1">
    <property type="nucleotide sequence ID" value="NZ_CP121446.1"/>
</dbReference>
<keyword evidence="1" id="KW-0812">Transmembrane</keyword>
<feature type="transmembrane region" description="Helical" evidence="1">
    <location>
        <begin position="84"/>
        <end position="102"/>
    </location>
</feature>
<evidence type="ECO:0000313" key="2">
    <source>
        <dbReference type="EMBL" id="NNT71454.1"/>
    </source>
</evidence>
<feature type="transmembrane region" description="Helical" evidence="1">
    <location>
        <begin position="26"/>
        <end position="45"/>
    </location>
</feature>
<keyword evidence="1" id="KW-0472">Membrane</keyword>
<organism evidence="2 3">
    <name type="scientific">Flavobacterium rivulicola</name>
    <dbReference type="NCBI Taxonomy" id="2732161"/>
    <lineage>
        <taxon>Bacteria</taxon>
        <taxon>Pseudomonadati</taxon>
        <taxon>Bacteroidota</taxon>
        <taxon>Flavobacteriia</taxon>
        <taxon>Flavobacteriales</taxon>
        <taxon>Flavobacteriaceae</taxon>
        <taxon>Flavobacterium</taxon>
    </lineage>
</organism>
<protein>
    <submittedName>
        <fullName evidence="2">Uncharacterized protein</fullName>
    </submittedName>
</protein>
<keyword evidence="3" id="KW-1185">Reference proteome</keyword>
<accession>A0A7Y3R7P8</accession>
<comment type="caution">
    <text evidence="2">The sequence shown here is derived from an EMBL/GenBank/DDBJ whole genome shotgun (WGS) entry which is preliminary data.</text>
</comment>
<dbReference type="EMBL" id="JABEVX010000002">
    <property type="protein sequence ID" value="NNT71454.1"/>
    <property type="molecule type" value="Genomic_DNA"/>
</dbReference>
<feature type="transmembrane region" description="Helical" evidence="1">
    <location>
        <begin position="52"/>
        <end position="72"/>
    </location>
</feature>
<name>A0A7Y3R7P8_9FLAO</name>
<evidence type="ECO:0000256" key="1">
    <source>
        <dbReference type="SAM" id="Phobius"/>
    </source>
</evidence>
<reference evidence="2 3" key="1">
    <citation type="submission" date="2020-05" db="EMBL/GenBank/DDBJ databases">
        <title>Draft genome of Flavobacterium sp. IMCC34852.</title>
        <authorList>
            <person name="Song J."/>
            <person name="Cho J.-C."/>
        </authorList>
    </citation>
    <scope>NUCLEOTIDE SEQUENCE [LARGE SCALE GENOMIC DNA]</scope>
    <source>
        <strain evidence="2 3">IMCC34852</strain>
    </source>
</reference>